<sequence length="75" mass="8524">MLQQAEARPLQVQMRLWAPQFPAEPNTHLKVEQPAAELPADAMRKNVKLTFPEDQRSRMRWQVMIGAGEGNSAPQ</sequence>
<gene>
    <name evidence="1" type="ORF">HK23_10435</name>
</gene>
<accession>A0A1Y3G2Q1</accession>
<organism evidence="1 2">
    <name type="scientific">Acetobacter malorum</name>
    <dbReference type="NCBI Taxonomy" id="178901"/>
    <lineage>
        <taxon>Bacteria</taxon>
        <taxon>Pseudomonadati</taxon>
        <taxon>Pseudomonadota</taxon>
        <taxon>Alphaproteobacteria</taxon>
        <taxon>Acetobacterales</taxon>
        <taxon>Acetobacteraceae</taxon>
        <taxon>Acetobacter</taxon>
    </lineage>
</organism>
<evidence type="ECO:0000313" key="1">
    <source>
        <dbReference type="EMBL" id="OUJ03679.1"/>
    </source>
</evidence>
<proteinExistence type="predicted"/>
<reference evidence="2" key="1">
    <citation type="submission" date="2014-06" db="EMBL/GenBank/DDBJ databases">
        <authorList>
            <person name="Winans N.J."/>
            <person name="Newell P.D."/>
            <person name="Douglas A.E."/>
        </authorList>
    </citation>
    <scope>NUCLEOTIDE SEQUENCE [LARGE SCALE GENOMIC DNA]</scope>
    <source>
        <strain evidence="2">DsW_057</strain>
    </source>
</reference>
<dbReference type="Proteomes" id="UP000242683">
    <property type="component" value="Unassembled WGS sequence"/>
</dbReference>
<name>A0A1Y3G2Q1_9PROT</name>
<dbReference type="EMBL" id="JOPG01000045">
    <property type="protein sequence ID" value="OUJ03679.1"/>
    <property type="molecule type" value="Genomic_DNA"/>
</dbReference>
<comment type="caution">
    <text evidence="1">The sequence shown here is derived from an EMBL/GenBank/DDBJ whole genome shotgun (WGS) entry which is preliminary data.</text>
</comment>
<evidence type="ECO:0000313" key="2">
    <source>
        <dbReference type="Proteomes" id="UP000242683"/>
    </source>
</evidence>
<dbReference type="AlphaFoldDB" id="A0A1Y3G2Q1"/>
<protein>
    <submittedName>
        <fullName evidence="1">Uncharacterized protein</fullName>
    </submittedName>
</protein>